<dbReference type="InterPro" id="IPR001965">
    <property type="entry name" value="Znf_PHD"/>
</dbReference>
<sequence>MYIPVQILDSVQPSLYIHTADTQSLKTHKNIISKSVYTGTERNKRETLRSYQDSEIGQFRGSTQIRLPTASHGPSGRSDVLKKECFDFHFPLALTFFFHLAKFQGRSFYLTWCLFVQPSLCEGKAESMSALGTSGEILEWFRNKKIQISAAIKDSFPFFFILRDKKIISEEQFKICSEQVSSNANALQRVVYNVLESMTNNVSAVKEIFCPENLEAYQNLKPIYESLENVLQHATNSFATGPGSKNILQTKKNNSEFSAPKGFPFLLTPKFDQEMAEPYKKKYFSEGEASTSYQGLKVAGATESMAKMSPGPTNTCLKMGGTPKGKGIQNIIKDKPSVQGSTVIVTCGKTRGVLYKEKLAAGATQKCIKNVKGTWFTPQEFLIEGEIGGTNWRRSIRYMGAPLETLIKDGMLPEPARASPGRNKPTDDICDVCMEGGSDICCSLCNKSFHLSCHVPEELAVKRFWKCTFCKWKGNLNNKEDQVLKWKMGAKQKNTCEFLLLKIWCEPEGAVFADEPVTIQTCDDNYPDNPMWLKRIKEKLHLNHYETVGDFIGDLRLMFSNFLQFHQGQDVTEDGRKLQNEFEKSFREAFSICK</sequence>
<dbReference type="InterPro" id="IPR001487">
    <property type="entry name" value="Bromodomain"/>
</dbReference>
<keyword evidence="2" id="KW-0479">Metal-binding</keyword>
<dbReference type="InterPro" id="IPR019786">
    <property type="entry name" value="Zinc_finger_PHD-type_CS"/>
</dbReference>
<dbReference type="SUPFAM" id="SSF47370">
    <property type="entry name" value="Bromodomain"/>
    <property type="match status" value="1"/>
</dbReference>
<dbReference type="InterPro" id="IPR043563">
    <property type="entry name" value="Sp110/Sp140/Sp140L-like"/>
</dbReference>
<dbReference type="InterPro" id="IPR004865">
    <property type="entry name" value="HSR_dom"/>
</dbReference>
<evidence type="ECO:0000259" key="9">
    <source>
        <dbReference type="PROSITE" id="PS50014"/>
    </source>
</evidence>
<dbReference type="SUPFAM" id="SSF57903">
    <property type="entry name" value="FYVE/PHD zinc finger"/>
    <property type="match status" value="1"/>
</dbReference>
<gene>
    <name evidence="13" type="ORF">PODLI_1B019450</name>
</gene>
<evidence type="ECO:0000256" key="2">
    <source>
        <dbReference type="ARBA" id="ARBA00022723"/>
    </source>
</evidence>
<dbReference type="SUPFAM" id="SSF63763">
    <property type="entry name" value="SAND domain-like"/>
    <property type="match status" value="1"/>
</dbReference>
<evidence type="ECO:0000256" key="3">
    <source>
        <dbReference type="ARBA" id="ARBA00022771"/>
    </source>
</evidence>
<evidence type="ECO:0000259" key="12">
    <source>
        <dbReference type="PROSITE" id="PS51414"/>
    </source>
</evidence>
<evidence type="ECO:0000259" key="11">
    <source>
        <dbReference type="PROSITE" id="PS50864"/>
    </source>
</evidence>
<dbReference type="EMBL" id="OX395130">
    <property type="protein sequence ID" value="CAI5775321.1"/>
    <property type="molecule type" value="Genomic_DNA"/>
</dbReference>
<evidence type="ECO:0000256" key="4">
    <source>
        <dbReference type="ARBA" id="ARBA00022833"/>
    </source>
</evidence>
<dbReference type="InterPro" id="IPR019787">
    <property type="entry name" value="Znf_PHD-finger"/>
</dbReference>
<dbReference type="InterPro" id="IPR010919">
    <property type="entry name" value="SAND-like_dom_sf"/>
</dbReference>
<dbReference type="Gene3D" id="3.10.390.10">
    <property type="entry name" value="SAND domain-like"/>
    <property type="match status" value="1"/>
</dbReference>
<dbReference type="PROSITE" id="PS50864">
    <property type="entry name" value="SAND"/>
    <property type="match status" value="1"/>
</dbReference>
<accession>A0AA35KCZ9</accession>
<evidence type="ECO:0000256" key="1">
    <source>
        <dbReference type="ARBA" id="ARBA00022553"/>
    </source>
</evidence>
<keyword evidence="3 8" id="KW-0863">Zinc-finger</keyword>
<dbReference type="Pfam" id="PF01342">
    <property type="entry name" value="SAND"/>
    <property type="match status" value="1"/>
</dbReference>
<feature type="domain" description="PHD-type" evidence="10">
    <location>
        <begin position="427"/>
        <end position="473"/>
    </location>
</feature>
<evidence type="ECO:0000313" key="14">
    <source>
        <dbReference type="Proteomes" id="UP001178461"/>
    </source>
</evidence>
<keyword evidence="4" id="KW-0862">Zinc</keyword>
<feature type="domain" description="HSR" evidence="12">
    <location>
        <begin position="117"/>
        <end position="232"/>
    </location>
</feature>
<keyword evidence="1" id="KW-0597">Phosphoprotein</keyword>
<dbReference type="SMART" id="SM00297">
    <property type="entry name" value="BROMO"/>
    <property type="match status" value="1"/>
</dbReference>
<reference evidence="13" key="1">
    <citation type="submission" date="2022-12" db="EMBL/GenBank/DDBJ databases">
        <authorList>
            <person name="Alioto T."/>
            <person name="Alioto T."/>
            <person name="Gomez Garrido J."/>
        </authorList>
    </citation>
    <scope>NUCLEOTIDE SEQUENCE</scope>
</reference>
<dbReference type="Pfam" id="PF03172">
    <property type="entry name" value="HSR"/>
    <property type="match status" value="1"/>
</dbReference>
<evidence type="ECO:0000256" key="7">
    <source>
        <dbReference type="PROSITE-ProRule" id="PRU00035"/>
    </source>
</evidence>
<keyword evidence="6" id="KW-0238">DNA-binding</keyword>
<dbReference type="Proteomes" id="UP001178461">
    <property type="component" value="Chromosome 5"/>
</dbReference>
<dbReference type="InterPro" id="IPR000770">
    <property type="entry name" value="SAND_dom"/>
</dbReference>
<dbReference type="CDD" id="cd15541">
    <property type="entry name" value="PHD_TIF1_like"/>
    <property type="match status" value="1"/>
</dbReference>
<dbReference type="Gene3D" id="3.30.40.10">
    <property type="entry name" value="Zinc/RING finger domain, C3HC4 (zinc finger)"/>
    <property type="match status" value="1"/>
</dbReference>
<dbReference type="GO" id="GO:0005634">
    <property type="term" value="C:nucleus"/>
    <property type="evidence" value="ECO:0007669"/>
    <property type="project" value="InterPro"/>
</dbReference>
<dbReference type="GO" id="GO:0000981">
    <property type="term" value="F:DNA-binding transcription factor activity, RNA polymerase II-specific"/>
    <property type="evidence" value="ECO:0007669"/>
    <property type="project" value="TreeGrafter"/>
</dbReference>
<name>A0AA35KCZ9_9SAUR</name>
<dbReference type="GO" id="GO:0008270">
    <property type="term" value="F:zinc ion binding"/>
    <property type="evidence" value="ECO:0007669"/>
    <property type="project" value="UniProtKB-KW"/>
</dbReference>
<dbReference type="PANTHER" id="PTHR46386">
    <property type="entry name" value="NUCLEAR BODY PROTEIN SP140"/>
    <property type="match status" value="1"/>
</dbReference>
<dbReference type="PROSITE" id="PS01359">
    <property type="entry name" value="ZF_PHD_1"/>
    <property type="match status" value="1"/>
</dbReference>
<feature type="domain" description="SAND" evidence="11">
    <location>
        <begin position="333"/>
        <end position="413"/>
    </location>
</feature>
<dbReference type="InterPro" id="IPR036427">
    <property type="entry name" value="Bromodomain-like_sf"/>
</dbReference>
<keyword evidence="5 7" id="KW-0103">Bromodomain</keyword>
<dbReference type="GO" id="GO:0003677">
    <property type="term" value="F:DNA binding"/>
    <property type="evidence" value="ECO:0007669"/>
    <property type="project" value="UniProtKB-KW"/>
</dbReference>
<dbReference type="Pfam" id="PF00439">
    <property type="entry name" value="Bromodomain"/>
    <property type="match status" value="1"/>
</dbReference>
<dbReference type="InterPro" id="IPR011011">
    <property type="entry name" value="Znf_FYVE_PHD"/>
</dbReference>
<feature type="domain" description="Bromo" evidence="9">
    <location>
        <begin position="529"/>
        <end position="573"/>
    </location>
</feature>
<dbReference type="SMART" id="SM00249">
    <property type="entry name" value="PHD"/>
    <property type="match status" value="1"/>
</dbReference>
<keyword evidence="14" id="KW-1185">Reference proteome</keyword>
<evidence type="ECO:0000256" key="6">
    <source>
        <dbReference type="ARBA" id="ARBA00023125"/>
    </source>
</evidence>
<dbReference type="Gene3D" id="1.20.920.10">
    <property type="entry name" value="Bromodomain-like"/>
    <property type="match status" value="1"/>
</dbReference>
<dbReference type="PANTHER" id="PTHR46386:SF1">
    <property type="entry name" value="NUCLEAR BODY PROTEIN SP140-LIKE PROTEIN"/>
    <property type="match status" value="1"/>
</dbReference>
<protein>
    <submittedName>
        <fullName evidence="13">Nuclear body SP140 isoform X1</fullName>
    </submittedName>
</protein>
<proteinExistence type="predicted"/>
<dbReference type="InterPro" id="IPR013083">
    <property type="entry name" value="Znf_RING/FYVE/PHD"/>
</dbReference>
<evidence type="ECO:0000256" key="8">
    <source>
        <dbReference type="PROSITE-ProRule" id="PRU00146"/>
    </source>
</evidence>
<dbReference type="SMART" id="SM00258">
    <property type="entry name" value="SAND"/>
    <property type="match status" value="1"/>
</dbReference>
<dbReference type="PROSITE" id="PS51414">
    <property type="entry name" value="HSR"/>
    <property type="match status" value="1"/>
</dbReference>
<evidence type="ECO:0000313" key="13">
    <source>
        <dbReference type="EMBL" id="CAI5775321.1"/>
    </source>
</evidence>
<dbReference type="PROSITE" id="PS50014">
    <property type="entry name" value="BROMODOMAIN_2"/>
    <property type="match status" value="1"/>
</dbReference>
<organism evidence="13 14">
    <name type="scientific">Podarcis lilfordi</name>
    <name type="common">Lilford's wall lizard</name>
    <dbReference type="NCBI Taxonomy" id="74358"/>
    <lineage>
        <taxon>Eukaryota</taxon>
        <taxon>Metazoa</taxon>
        <taxon>Chordata</taxon>
        <taxon>Craniata</taxon>
        <taxon>Vertebrata</taxon>
        <taxon>Euteleostomi</taxon>
        <taxon>Lepidosauria</taxon>
        <taxon>Squamata</taxon>
        <taxon>Bifurcata</taxon>
        <taxon>Unidentata</taxon>
        <taxon>Episquamata</taxon>
        <taxon>Laterata</taxon>
        <taxon>Lacertibaenia</taxon>
        <taxon>Lacertidae</taxon>
        <taxon>Podarcis</taxon>
    </lineage>
</organism>
<dbReference type="AlphaFoldDB" id="A0AA35KCZ9"/>
<evidence type="ECO:0000256" key="5">
    <source>
        <dbReference type="ARBA" id="ARBA00023117"/>
    </source>
</evidence>
<dbReference type="PROSITE" id="PS50016">
    <property type="entry name" value="ZF_PHD_2"/>
    <property type="match status" value="1"/>
</dbReference>
<evidence type="ECO:0000259" key="10">
    <source>
        <dbReference type="PROSITE" id="PS50016"/>
    </source>
</evidence>